<feature type="domain" description="Glycosyl hydrolase family 95 catalytic" evidence="2">
    <location>
        <begin position="272"/>
        <end position="629"/>
    </location>
</feature>
<organism evidence="3 4">
    <name type="scientific">Victivallis vadensis</name>
    <dbReference type="NCBI Taxonomy" id="172901"/>
    <lineage>
        <taxon>Bacteria</taxon>
        <taxon>Pseudomonadati</taxon>
        <taxon>Lentisphaerota</taxon>
        <taxon>Lentisphaeria</taxon>
        <taxon>Victivallales</taxon>
        <taxon>Victivallaceae</taxon>
        <taxon>Victivallis</taxon>
    </lineage>
</organism>
<comment type="caution">
    <text evidence="3">The sequence shown here is derived from an EMBL/GenBank/DDBJ whole genome shotgun (WGS) entry which is preliminary data.</text>
</comment>
<dbReference type="InterPro" id="IPR049053">
    <property type="entry name" value="AFCA-like_C"/>
</dbReference>
<dbReference type="Pfam" id="PF21307">
    <property type="entry name" value="Glyco_hydro_95_C"/>
    <property type="match status" value="1"/>
</dbReference>
<evidence type="ECO:0000313" key="3">
    <source>
        <dbReference type="EMBL" id="PVY41478.1"/>
    </source>
</evidence>
<dbReference type="InterPro" id="IPR012341">
    <property type="entry name" value="6hp_glycosidase-like_sf"/>
</dbReference>
<dbReference type="RefSeq" id="WP_116884132.1">
    <property type="nucleotide sequence ID" value="NZ_CABMMC010000060.1"/>
</dbReference>
<name>A0A2U1AYI0_9BACT</name>
<dbReference type="GeneID" id="78295443"/>
<accession>A0A2U1AYI0</accession>
<dbReference type="Gene3D" id="1.50.10.10">
    <property type="match status" value="1"/>
</dbReference>
<dbReference type="InterPro" id="IPR054363">
    <property type="entry name" value="GH95_cat"/>
</dbReference>
<dbReference type="PANTHER" id="PTHR31084">
    <property type="entry name" value="ALPHA-L-FUCOSIDASE 2"/>
    <property type="match status" value="1"/>
</dbReference>
<dbReference type="InterPro" id="IPR008928">
    <property type="entry name" value="6-hairpin_glycosidase_sf"/>
</dbReference>
<evidence type="ECO:0000259" key="1">
    <source>
        <dbReference type="Pfam" id="PF21307"/>
    </source>
</evidence>
<evidence type="ECO:0000259" key="2">
    <source>
        <dbReference type="Pfam" id="PF22124"/>
    </source>
</evidence>
<dbReference type="Proteomes" id="UP000245959">
    <property type="component" value="Unassembled WGS sequence"/>
</dbReference>
<keyword evidence="4" id="KW-1185">Reference proteome</keyword>
<dbReference type="SUPFAM" id="SSF48208">
    <property type="entry name" value="Six-hairpin glycosidases"/>
    <property type="match status" value="1"/>
</dbReference>
<evidence type="ECO:0000313" key="4">
    <source>
        <dbReference type="Proteomes" id="UP000245959"/>
    </source>
</evidence>
<dbReference type="AlphaFoldDB" id="A0A2U1AYI0"/>
<dbReference type="OrthoDB" id="9816459at2"/>
<proteinExistence type="predicted"/>
<gene>
    <name evidence="3" type="ORF">C8D82_11492</name>
</gene>
<protein>
    <submittedName>
        <fullName evidence="3">Alpha-L-fucosidase 2</fullName>
    </submittedName>
</protein>
<dbReference type="PANTHER" id="PTHR31084:SF0">
    <property type="entry name" value="ALPHA-L-FUCOSIDASE 2"/>
    <property type="match status" value="1"/>
</dbReference>
<feature type="domain" description="Alpha fucosidase A-like C-terminal" evidence="1">
    <location>
        <begin position="631"/>
        <end position="689"/>
    </location>
</feature>
<dbReference type="GO" id="GO:0005975">
    <property type="term" value="P:carbohydrate metabolic process"/>
    <property type="evidence" value="ECO:0007669"/>
    <property type="project" value="InterPro"/>
</dbReference>
<dbReference type="GO" id="GO:0004560">
    <property type="term" value="F:alpha-L-fucosidase activity"/>
    <property type="evidence" value="ECO:0007669"/>
    <property type="project" value="TreeGrafter"/>
</dbReference>
<dbReference type="Pfam" id="PF22124">
    <property type="entry name" value="Glyco_hydro_95_cat"/>
    <property type="match status" value="1"/>
</dbReference>
<reference evidence="3 4" key="1">
    <citation type="submission" date="2018-04" db="EMBL/GenBank/DDBJ databases">
        <title>Genomic Encyclopedia of Type Strains, Phase IV (KMG-IV): sequencing the most valuable type-strain genomes for metagenomic binning, comparative biology and taxonomic classification.</title>
        <authorList>
            <person name="Goeker M."/>
        </authorList>
    </citation>
    <scope>NUCLEOTIDE SEQUENCE [LARGE SCALE GENOMIC DNA]</scope>
    <source>
        <strain evidence="3 4">DSM 14823</strain>
    </source>
</reference>
<sequence>MKHLKLSAPVNRWDEAVPLGNGLCGVLLWGDGQNVKLSLDRGDLWDERIGEAENSPLWNFRALVDAARDRDMTLCHRLCELAKTIPATKIPVGRLELTLAEPLREAVYELDPAHAAGLLRDEDSGITALSCFCRADGEEIRLSVSVPLLSIRIVPPDYQGEAELLQQAGGVRSVGSLGYPPGREIDSGTVRGYLQPCCEGLNYGILLRELTRGEYVIRILRAGSMEELEGLFKVYSVSDDAPVEAARREHRRWWQAFWHRSRVMLPVPRFQQFYELCRYFYGSASRKGAPPMPLQGVWTADDGSLPPWRGDFHHDLNTEFSYIAYLTSGDFDCGESFLDHLTERIPVFRRHAERFFGCPGIAVPGVTSLAGQPLGGWPQYSFSPTNGAWLAALFADHWRYTQDEAFLREKALPFLSGVAEFLTALMKRDERGFYKLPVSSSPEIHDETLAAFLTPNSNYDQALLLRLFTDLAELSEAAGDAEAAARWRGELEHLEPLSIDPENGLMLSPDELLQESHRHHSHLMALYPLRLLDPAKNEALIAASLRRIDRLGTGNWVGYSFGWMAALNAYCRRGDRAARLLRLFLDAFVSSNGFHLNGDYRDLGDSVLKYRPFTLEGNFAAMQAIHEMLLQSSGGVVRLFPALPADWKRVSFEELRAEGGLRVSAELRGGVLIHAALRSEADRTIRLVAPGMPERRIILKAGLTWRWPVESSSFRGLAVHSEPREVING</sequence>
<dbReference type="Gene3D" id="2.70.98.50">
    <property type="entry name" value="putative glycoside hydrolase family protein from bacillus halodurans"/>
    <property type="match status" value="1"/>
</dbReference>
<dbReference type="EMBL" id="QEKH01000014">
    <property type="protein sequence ID" value="PVY41478.1"/>
    <property type="molecule type" value="Genomic_DNA"/>
</dbReference>